<dbReference type="Gramene" id="scaffold_300708.1">
    <property type="protein sequence ID" value="scaffold_300708.1"/>
    <property type="gene ID" value="scaffold_300708.1"/>
</dbReference>
<accession>D7L5E8</accession>
<feature type="compositionally biased region" description="Pro residues" evidence="1">
    <location>
        <begin position="28"/>
        <end position="46"/>
    </location>
</feature>
<dbReference type="PANTHER" id="PTHR47074:SF49">
    <property type="entry name" value="POLYNUCLEOTIDYL TRANSFERASE, RIBONUCLEASE H-LIKE SUPERFAMILY PROTEIN"/>
    <property type="match status" value="1"/>
</dbReference>
<evidence type="ECO:0000256" key="1">
    <source>
        <dbReference type="SAM" id="MobiDB-lite"/>
    </source>
</evidence>
<feature type="region of interest" description="Disordered" evidence="1">
    <location>
        <begin position="26"/>
        <end position="46"/>
    </location>
</feature>
<reference evidence="4" key="1">
    <citation type="journal article" date="2011" name="Nat. Genet.">
        <title>The Arabidopsis lyrata genome sequence and the basis of rapid genome size change.</title>
        <authorList>
            <person name="Hu T.T."/>
            <person name="Pattyn P."/>
            <person name="Bakker E.G."/>
            <person name="Cao J."/>
            <person name="Cheng J.-F."/>
            <person name="Clark R.M."/>
            <person name="Fahlgren N."/>
            <person name="Fawcett J.A."/>
            <person name="Grimwood J."/>
            <person name="Gundlach H."/>
            <person name="Haberer G."/>
            <person name="Hollister J.D."/>
            <person name="Ossowski S."/>
            <person name="Ottilar R.P."/>
            <person name="Salamov A.A."/>
            <person name="Schneeberger K."/>
            <person name="Spannagl M."/>
            <person name="Wang X."/>
            <person name="Yang L."/>
            <person name="Nasrallah M.E."/>
            <person name="Bergelson J."/>
            <person name="Carrington J.C."/>
            <person name="Gaut B.S."/>
            <person name="Schmutz J."/>
            <person name="Mayer K.F.X."/>
            <person name="Van de Peer Y."/>
            <person name="Grigoriev I.V."/>
            <person name="Nordborg M."/>
            <person name="Weigel D."/>
            <person name="Guo Y.-L."/>
        </authorList>
    </citation>
    <scope>NUCLEOTIDE SEQUENCE [LARGE SCALE GENOMIC DNA]</scope>
    <source>
        <strain evidence="4">cv. MN47</strain>
    </source>
</reference>
<dbReference type="Pfam" id="PF13456">
    <property type="entry name" value="RVT_3"/>
    <property type="match status" value="1"/>
</dbReference>
<dbReference type="Proteomes" id="UP000008694">
    <property type="component" value="Unassembled WGS sequence"/>
</dbReference>
<dbReference type="eggNOG" id="KOG1075">
    <property type="taxonomic scope" value="Eukaryota"/>
</dbReference>
<gene>
    <name evidence="3" type="ORF">ARALYDRAFT_896738</name>
</gene>
<dbReference type="InterPro" id="IPR052929">
    <property type="entry name" value="RNase_H-like_EbsB-rel"/>
</dbReference>
<dbReference type="PANTHER" id="PTHR47074">
    <property type="entry name" value="BNAC02G40300D PROTEIN"/>
    <property type="match status" value="1"/>
</dbReference>
<evidence type="ECO:0000313" key="4">
    <source>
        <dbReference type="Proteomes" id="UP000008694"/>
    </source>
</evidence>
<protein>
    <submittedName>
        <fullName evidence="3">Predicted protein</fullName>
    </submittedName>
</protein>
<keyword evidence="4" id="KW-1185">Reference proteome</keyword>
<feature type="domain" description="RNase H type-1" evidence="2">
    <location>
        <begin position="361"/>
        <end position="469"/>
    </location>
</feature>
<evidence type="ECO:0000313" key="3">
    <source>
        <dbReference type="EMBL" id="EFH60825.1"/>
    </source>
</evidence>
<dbReference type="GO" id="GO:0004523">
    <property type="term" value="F:RNA-DNA hybrid ribonuclease activity"/>
    <property type="evidence" value="ECO:0007669"/>
    <property type="project" value="InterPro"/>
</dbReference>
<dbReference type="CDD" id="cd06222">
    <property type="entry name" value="RNase_H_like"/>
    <property type="match status" value="1"/>
</dbReference>
<dbReference type="InterPro" id="IPR002156">
    <property type="entry name" value="RNaseH_domain"/>
</dbReference>
<dbReference type="GO" id="GO:0003676">
    <property type="term" value="F:nucleic acid binding"/>
    <property type="evidence" value="ECO:0007669"/>
    <property type="project" value="InterPro"/>
</dbReference>
<dbReference type="InterPro" id="IPR044730">
    <property type="entry name" value="RNase_H-like_dom_plant"/>
</dbReference>
<proteinExistence type="predicted"/>
<sequence>MTPFPLSFSSHSRPFPKLSVSFLDLRPPTAPPTERPSPSTPPEPPDPLDLRFRVLYGVSYAQPPLAAISSLFIAPIPSPSLDLSSLCVSPVAAFFALLQAAIKVSASDCLGGDLQSFTALCSGVQTPSIVPTAILPSVPPGSLVVVIRFLAFAVNSWDWFGLVQPCVSLCDRYVAFPCAPTAVGISWVGFVMNCVCTWIQTGSLPNGQPRPSWALLSIYMTSEGLVSVTLCYGLHRPSNSLLLVPNYLSMRIYQFQVPHYEDVFKYDQNLVRMVVRSPKGWHFVRQPLEIIISGFGFDLKSAGSRESVGVLSVVDGLCAGLGFTEENICVIKSQLIQPPPQKMEVFLSFSEAAWIQSKIFCGLGWCFKDPLNGKIHHGSFSRPFVLSVLVAEALALKAAFMAALALGVSRLACISDCRELVLLSNTGGHANELDGILADFDLFRSMFLSMFVHFVPRSENYGTETLANASLLSCILSSIGGV</sequence>
<dbReference type="AlphaFoldDB" id="D7L5E8"/>
<evidence type="ECO:0000259" key="2">
    <source>
        <dbReference type="Pfam" id="PF13456"/>
    </source>
</evidence>
<name>D7L5E8_ARALL</name>
<dbReference type="EMBL" id="GL348715">
    <property type="protein sequence ID" value="EFH60825.1"/>
    <property type="molecule type" value="Genomic_DNA"/>
</dbReference>
<organism evidence="4">
    <name type="scientific">Arabidopsis lyrata subsp. lyrata</name>
    <name type="common">Lyre-leaved rock-cress</name>
    <dbReference type="NCBI Taxonomy" id="81972"/>
    <lineage>
        <taxon>Eukaryota</taxon>
        <taxon>Viridiplantae</taxon>
        <taxon>Streptophyta</taxon>
        <taxon>Embryophyta</taxon>
        <taxon>Tracheophyta</taxon>
        <taxon>Spermatophyta</taxon>
        <taxon>Magnoliopsida</taxon>
        <taxon>eudicotyledons</taxon>
        <taxon>Gunneridae</taxon>
        <taxon>Pentapetalae</taxon>
        <taxon>rosids</taxon>
        <taxon>malvids</taxon>
        <taxon>Brassicales</taxon>
        <taxon>Brassicaceae</taxon>
        <taxon>Camelineae</taxon>
        <taxon>Arabidopsis</taxon>
    </lineage>
</organism>
<dbReference type="HOGENOM" id="CLU_044650_0_0_1"/>